<evidence type="ECO:0008006" key="3">
    <source>
        <dbReference type="Google" id="ProtNLM"/>
    </source>
</evidence>
<keyword evidence="2" id="KW-1185">Reference proteome</keyword>
<gene>
    <name evidence="1" type="ORF">GCM10023189_32950</name>
</gene>
<evidence type="ECO:0000313" key="2">
    <source>
        <dbReference type="Proteomes" id="UP001501175"/>
    </source>
</evidence>
<protein>
    <recommendedName>
        <fullName evidence="3">RNase H type-1 domain-containing protein</fullName>
    </recommendedName>
</protein>
<reference evidence="2" key="1">
    <citation type="journal article" date="2019" name="Int. J. Syst. Evol. Microbiol.">
        <title>The Global Catalogue of Microorganisms (GCM) 10K type strain sequencing project: providing services to taxonomists for standard genome sequencing and annotation.</title>
        <authorList>
            <consortium name="The Broad Institute Genomics Platform"/>
            <consortium name="The Broad Institute Genome Sequencing Center for Infectious Disease"/>
            <person name="Wu L."/>
            <person name="Ma J."/>
        </authorList>
    </citation>
    <scope>NUCLEOTIDE SEQUENCE [LARGE SCALE GENOMIC DNA]</scope>
    <source>
        <strain evidence="2">JCM 17927</strain>
    </source>
</reference>
<comment type="caution">
    <text evidence="1">The sequence shown here is derived from an EMBL/GenBank/DDBJ whole genome shotgun (WGS) entry which is preliminary data.</text>
</comment>
<name>A0ABP8N4G3_9BACT</name>
<evidence type="ECO:0000313" key="1">
    <source>
        <dbReference type="EMBL" id="GAA4459355.1"/>
    </source>
</evidence>
<sequence length="88" mass="10199">MPCNGRRASIRKTDRPRIYGLYNEKSQAHVETGEAKCFTWYLFHRSSLANEEADKLQTSPALIYHINILKKTININIHTLTKTLQIII</sequence>
<dbReference type="Proteomes" id="UP001501175">
    <property type="component" value="Unassembled WGS sequence"/>
</dbReference>
<accession>A0ABP8N4G3</accession>
<organism evidence="1 2">
    <name type="scientific">Nibrella saemangeumensis</name>
    <dbReference type="NCBI Taxonomy" id="1084526"/>
    <lineage>
        <taxon>Bacteria</taxon>
        <taxon>Pseudomonadati</taxon>
        <taxon>Bacteroidota</taxon>
        <taxon>Cytophagia</taxon>
        <taxon>Cytophagales</taxon>
        <taxon>Spirosomataceae</taxon>
        <taxon>Nibrella</taxon>
    </lineage>
</organism>
<dbReference type="EMBL" id="BAABHD010000031">
    <property type="protein sequence ID" value="GAA4459355.1"/>
    <property type="molecule type" value="Genomic_DNA"/>
</dbReference>
<proteinExistence type="predicted"/>